<dbReference type="RefSeq" id="WP_123237665.1">
    <property type="nucleotide sequence ID" value="NZ_RJVP01000004.1"/>
</dbReference>
<dbReference type="AlphaFoldDB" id="A0A3N0V064"/>
<dbReference type="PANTHER" id="PTHR30531:SF12">
    <property type="entry name" value="FLAGELLAR BIOSYNTHETIC PROTEIN FLHB"/>
    <property type="match status" value="1"/>
</dbReference>
<protein>
    <recommendedName>
        <fullName evidence="3 13">Flagellar biosynthetic protein FlhB</fullName>
    </recommendedName>
</protein>
<dbReference type="GO" id="GO:0005886">
    <property type="term" value="C:plasma membrane"/>
    <property type="evidence" value="ECO:0007669"/>
    <property type="project" value="UniProtKB-SubCell"/>
</dbReference>
<keyword evidence="15" id="KW-0969">Cilium</keyword>
<gene>
    <name evidence="13 15" type="primary">flhB</name>
    <name evidence="15" type="ORF">ED236_09175</name>
</gene>
<keyword evidence="10 13" id="KW-0472">Membrane</keyword>
<comment type="similarity">
    <text evidence="2 13">Belongs to the type III secretion exporter family.</text>
</comment>
<dbReference type="Proteomes" id="UP000275137">
    <property type="component" value="Unassembled WGS sequence"/>
</dbReference>
<proteinExistence type="inferred from homology"/>
<evidence type="ECO:0000256" key="5">
    <source>
        <dbReference type="ARBA" id="ARBA00022475"/>
    </source>
</evidence>
<evidence type="ECO:0000256" key="12">
    <source>
        <dbReference type="ARBA" id="ARBA00025078"/>
    </source>
</evidence>
<evidence type="ECO:0000256" key="6">
    <source>
        <dbReference type="ARBA" id="ARBA00022692"/>
    </source>
</evidence>
<name>A0A3N0V064_9PROT</name>
<feature type="compositionally biased region" description="Basic and acidic residues" evidence="14">
    <location>
        <begin position="1"/>
        <end position="22"/>
    </location>
</feature>
<comment type="subcellular location">
    <subcellularLocation>
        <location evidence="1">Cell membrane</location>
        <topology evidence="1">Multi-pass membrane protein</topology>
    </subcellularLocation>
</comment>
<evidence type="ECO:0000256" key="10">
    <source>
        <dbReference type="ARBA" id="ARBA00023136"/>
    </source>
</evidence>
<dbReference type="InterPro" id="IPR029025">
    <property type="entry name" value="T3SS_substrate_exporter_C"/>
</dbReference>
<feature type="transmembrane region" description="Helical" evidence="13">
    <location>
        <begin position="149"/>
        <end position="172"/>
    </location>
</feature>
<accession>A0A3N0V064</accession>
<keyword evidence="7 13" id="KW-1005">Bacterial flagellum biogenesis</keyword>
<comment type="function">
    <text evidence="12 13">Required for formation of the rod structure in the basal body of the flagellar apparatus. Together with FliI and FliH, may constitute the export apparatus of flagellin.</text>
</comment>
<dbReference type="Gene3D" id="3.40.1690.10">
    <property type="entry name" value="secretion proteins EscU"/>
    <property type="match status" value="1"/>
</dbReference>
<evidence type="ECO:0000256" key="9">
    <source>
        <dbReference type="ARBA" id="ARBA00022989"/>
    </source>
</evidence>
<keyword evidence="9 13" id="KW-1133">Transmembrane helix</keyword>
<dbReference type="SUPFAM" id="SSF160544">
    <property type="entry name" value="EscU C-terminal domain-like"/>
    <property type="match status" value="1"/>
</dbReference>
<dbReference type="Gene3D" id="6.10.250.2080">
    <property type="match status" value="1"/>
</dbReference>
<evidence type="ECO:0000313" key="15">
    <source>
        <dbReference type="EMBL" id="ROH85891.1"/>
    </source>
</evidence>
<keyword evidence="11 13" id="KW-1006">Bacterial flagellum protein export</keyword>
<dbReference type="GO" id="GO:0009306">
    <property type="term" value="P:protein secretion"/>
    <property type="evidence" value="ECO:0007669"/>
    <property type="project" value="InterPro"/>
</dbReference>
<dbReference type="NCBIfam" id="TIGR00328">
    <property type="entry name" value="flhB"/>
    <property type="match status" value="1"/>
</dbReference>
<feature type="transmembrane region" description="Helical" evidence="13">
    <location>
        <begin position="184"/>
        <end position="210"/>
    </location>
</feature>
<keyword evidence="15" id="KW-0282">Flagellum</keyword>
<dbReference type="EMBL" id="RJVP01000004">
    <property type="protein sequence ID" value="ROH85891.1"/>
    <property type="molecule type" value="Genomic_DNA"/>
</dbReference>
<dbReference type="InterPro" id="IPR006135">
    <property type="entry name" value="T3SS_substrate_exporter"/>
</dbReference>
<dbReference type="Pfam" id="PF01312">
    <property type="entry name" value="Bac_export_2"/>
    <property type="match status" value="1"/>
</dbReference>
<organism evidence="15 16">
    <name type="scientific">Pseudomethylobacillus aquaticus</name>
    <dbReference type="NCBI Taxonomy" id="2676064"/>
    <lineage>
        <taxon>Bacteria</taxon>
        <taxon>Pseudomonadati</taxon>
        <taxon>Pseudomonadota</taxon>
        <taxon>Betaproteobacteria</taxon>
        <taxon>Nitrosomonadales</taxon>
        <taxon>Methylophilaceae</taxon>
        <taxon>Pseudomethylobacillus</taxon>
    </lineage>
</organism>
<feature type="transmembrane region" description="Helical" evidence="13">
    <location>
        <begin position="81"/>
        <end position="105"/>
    </location>
</feature>
<keyword evidence="15" id="KW-0966">Cell projection</keyword>
<evidence type="ECO:0000256" key="3">
    <source>
        <dbReference type="ARBA" id="ARBA00021622"/>
    </source>
</evidence>
<evidence type="ECO:0000256" key="4">
    <source>
        <dbReference type="ARBA" id="ARBA00022448"/>
    </source>
</evidence>
<keyword evidence="4 13" id="KW-0813">Transport</keyword>
<keyword evidence="6 13" id="KW-0812">Transmembrane</keyword>
<reference evidence="15 16" key="1">
    <citation type="submission" date="2018-10" db="EMBL/GenBank/DDBJ databases">
        <authorList>
            <person name="Chen W.-M."/>
        </authorList>
    </citation>
    <scope>NUCLEOTIDE SEQUENCE [LARGE SCALE GENOMIC DNA]</scope>
    <source>
        <strain evidence="15 16">H-5</strain>
    </source>
</reference>
<sequence>MAEQDQNRNEAATPHKLEEARKKGSVPKSLDVNSWMVLATALIVLYIWGDKIVEGELMLAHQILSNSHHATFGTGELAGHLAALLAEALLMLAPLFLLLMAFGALANFMQVGPIFTFFPLKPDLARINPITGFKRLFSVRFLIESIKTILKFILLGWVLYSVVAAALPKFIISSQVHSASIGSLLIPVIIALLFKLLLALVFIALIDLVFSKWDYAKQLRMSRRDITDEHKRREGDPRIRARLRELQREAVKRARSMGRVKEADVLITNPTHIAIAVKYDRDTVDAPLVIAKGAGFLAARMRYMARKHHVPIVENKVLARQLFHQVAIEQAVPVEHYSVVAKILFWAYSLRNMPLPARRSS</sequence>
<dbReference type="PANTHER" id="PTHR30531">
    <property type="entry name" value="FLAGELLAR BIOSYNTHETIC PROTEIN FLHB"/>
    <property type="match status" value="1"/>
</dbReference>
<keyword evidence="16" id="KW-1185">Reference proteome</keyword>
<feature type="region of interest" description="Disordered" evidence="14">
    <location>
        <begin position="1"/>
        <end position="23"/>
    </location>
</feature>
<evidence type="ECO:0000313" key="16">
    <source>
        <dbReference type="Proteomes" id="UP000275137"/>
    </source>
</evidence>
<dbReference type="GO" id="GO:0044780">
    <property type="term" value="P:bacterial-type flagellum assembly"/>
    <property type="evidence" value="ECO:0007669"/>
    <property type="project" value="InterPro"/>
</dbReference>
<keyword evidence="8 13" id="KW-0653">Protein transport</keyword>
<comment type="caution">
    <text evidence="15">The sequence shown here is derived from an EMBL/GenBank/DDBJ whole genome shotgun (WGS) entry which is preliminary data.</text>
</comment>
<evidence type="ECO:0000256" key="1">
    <source>
        <dbReference type="ARBA" id="ARBA00004651"/>
    </source>
</evidence>
<evidence type="ECO:0000256" key="11">
    <source>
        <dbReference type="ARBA" id="ARBA00023225"/>
    </source>
</evidence>
<evidence type="ECO:0000256" key="14">
    <source>
        <dbReference type="SAM" id="MobiDB-lite"/>
    </source>
</evidence>
<evidence type="ECO:0000256" key="8">
    <source>
        <dbReference type="ARBA" id="ARBA00022927"/>
    </source>
</evidence>
<evidence type="ECO:0000256" key="7">
    <source>
        <dbReference type="ARBA" id="ARBA00022795"/>
    </source>
</evidence>
<dbReference type="InterPro" id="IPR006136">
    <property type="entry name" value="FlhB"/>
</dbReference>
<dbReference type="PRINTS" id="PR00950">
    <property type="entry name" value="TYPE3IMSPROT"/>
</dbReference>
<evidence type="ECO:0000256" key="2">
    <source>
        <dbReference type="ARBA" id="ARBA00010690"/>
    </source>
</evidence>
<evidence type="ECO:0000256" key="13">
    <source>
        <dbReference type="RuleBase" id="RU364091"/>
    </source>
</evidence>
<keyword evidence="5 13" id="KW-1003">Cell membrane</keyword>
<feature type="transmembrane region" description="Helical" evidence="13">
    <location>
        <begin position="30"/>
        <end position="49"/>
    </location>
</feature>